<dbReference type="Proteomes" id="UP000595437">
    <property type="component" value="Chromosome 7"/>
</dbReference>
<protein>
    <submittedName>
        <fullName evidence="2">THAP domaincontaining protein 9like</fullName>
    </submittedName>
</protein>
<keyword evidence="3" id="KW-1185">Reference proteome</keyword>
<evidence type="ECO:0000313" key="3">
    <source>
        <dbReference type="Proteomes" id="UP000595437"/>
    </source>
</evidence>
<dbReference type="Pfam" id="PF12017">
    <property type="entry name" value="Tnp_P_element"/>
    <property type="match status" value="1"/>
</dbReference>
<evidence type="ECO:0000313" key="2">
    <source>
        <dbReference type="EMBL" id="QQP49972.1"/>
    </source>
</evidence>
<dbReference type="OrthoDB" id="7312725at2759"/>
<dbReference type="EMBL" id="CP045896">
    <property type="protein sequence ID" value="QQP49972.1"/>
    <property type="molecule type" value="Genomic_DNA"/>
</dbReference>
<name>A0A7T8HHF0_CALRO</name>
<feature type="domain" description="THAP9-like helix-turn-helix" evidence="1">
    <location>
        <begin position="7"/>
        <end position="49"/>
    </location>
</feature>
<proteinExistence type="predicted"/>
<accession>A0A7T8HHF0</accession>
<gene>
    <name evidence="2" type="ORF">FKW44_010809</name>
</gene>
<reference evidence="3" key="1">
    <citation type="submission" date="2021-01" db="EMBL/GenBank/DDBJ databases">
        <title>Caligus Genome Assembly.</title>
        <authorList>
            <person name="Gallardo-Escarate C."/>
        </authorList>
    </citation>
    <scope>NUCLEOTIDE SEQUENCE [LARGE SCALE GENOMIC DNA]</scope>
</reference>
<sequence length="65" mass="7407">MDLISPKSKTSKYSEPVLDFARTLHAHSPKGYEFVRETFHLPCSSLLRRLASASRDKPDSQEKDT</sequence>
<organism evidence="2 3">
    <name type="scientific">Caligus rogercresseyi</name>
    <name type="common">Sea louse</name>
    <dbReference type="NCBI Taxonomy" id="217165"/>
    <lineage>
        <taxon>Eukaryota</taxon>
        <taxon>Metazoa</taxon>
        <taxon>Ecdysozoa</taxon>
        <taxon>Arthropoda</taxon>
        <taxon>Crustacea</taxon>
        <taxon>Multicrustacea</taxon>
        <taxon>Hexanauplia</taxon>
        <taxon>Copepoda</taxon>
        <taxon>Siphonostomatoida</taxon>
        <taxon>Caligidae</taxon>
        <taxon>Caligus</taxon>
    </lineage>
</organism>
<dbReference type="InterPro" id="IPR021896">
    <property type="entry name" value="THAP9-like_HTH"/>
</dbReference>
<dbReference type="AlphaFoldDB" id="A0A7T8HHF0"/>
<evidence type="ECO:0000259" key="1">
    <source>
        <dbReference type="Pfam" id="PF12017"/>
    </source>
</evidence>